<dbReference type="SUPFAM" id="SSF52540">
    <property type="entry name" value="P-loop containing nucleoside triphosphate hydrolases"/>
    <property type="match status" value="1"/>
</dbReference>
<dbReference type="InterPro" id="IPR027417">
    <property type="entry name" value="P-loop_NTPase"/>
</dbReference>
<evidence type="ECO:0000313" key="2">
    <source>
        <dbReference type="EMBL" id="MBB3065038.1"/>
    </source>
</evidence>
<keyword evidence="3" id="KW-1185">Reference proteome</keyword>
<dbReference type="GO" id="GO:0006270">
    <property type="term" value="P:DNA replication initiation"/>
    <property type="evidence" value="ECO:0007669"/>
    <property type="project" value="TreeGrafter"/>
</dbReference>
<dbReference type="GO" id="GO:0005886">
    <property type="term" value="C:plasma membrane"/>
    <property type="evidence" value="ECO:0007669"/>
    <property type="project" value="TreeGrafter"/>
</dbReference>
<reference evidence="2 3" key="1">
    <citation type="submission" date="2020-08" db="EMBL/GenBank/DDBJ databases">
        <title>Genomic Encyclopedia of Type Strains, Phase III (KMG-III): the genomes of soil and plant-associated and newly described type strains.</title>
        <authorList>
            <person name="Whitman W."/>
        </authorList>
    </citation>
    <scope>NUCLEOTIDE SEQUENCE [LARGE SCALE GENOMIC DNA]</scope>
    <source>
        <strain evidence="2 3">CECT 8803</strain>
    </source>
</reference>
<accession>A0A839SRV3</accession>
<dbReference type="RefSeq" id="WP_183415850.1">
    <property type="nucleotide sequence ID" value="NZ_JACHXA010000003.1"/>
</dbReference>
<comment type="caution">
    <text evidence="2">The sequence shown here is derived from an EMBL/GenBank/DDBJ whole genome shotgun (WGS) entry which is preliminary data.</text>
</comment>
<evidence type="ECO:0000259" key="1">
    <source>
        <dbReference type="Pfam" id="PF22688"/>
    </source>
</evidence>
<protein>
    <submittedName>
        <fullName evidence="2">Chromosomal replication initiation ATPase DnaA</fullName>
    </submittedName>
</protein>
<dbReference type="PANTHER" id="PTHR30050">
    <property type="entry name" value="CHROMOSOMAL REPLICATION INITIATOR PROTEIN DNAA"/>
    <property type="match status" value="1"/>
</dbReference>
<dbReference type="GO" id="GO:0003688">
    <property type="term" value="F:DNA replication origin binding"/>
    <property type="evidence" value="ECO:0007669"/>
    <property type="project" value="TreeGrafter"/>
</dbReference>
<dbReference type="Gene3D" id="1.10.8.60">
    <property type="match status" value="1"/>
</dbReference>
<dbReference type="PANTHER" id="PTHR30050:SF5">
    <property type="entry name" value="DNAA REGULATORY INACTIVATOR HDA"/>
    <property type="match status" value="1"/>
</dbReference>
<dbReference type="AlphaFoldDB" id="A0A839SRV3"/>
<dbReference type="Gene3D" id="3.40.50.300">
    <property type="entry name" value="P-loop containing nucleotide triphosphate hydrolases"/>
    <property type="match status" value="1"/>
</dbReference>
<dbReference type="Pfam" id="PF22688">
    <property type="entry name" value="Hda_lid"/>
    <property type="match status" value="1"/>
</dbReference>
<sequence length="226" mass="24603">MSQLAFDLAYRAASGREDFLIAPSNADALAWIDRWPDWPSGRMAIQGPPDCGKSHLIAVWREVSAARLLQPQDLSVEAVPALVADATGLALDDADAVAGLPEREAALFHLINLAAESGLSLLFAAREAPNRWPLALPDLRSRLAATGCVAIERPDDDLMAGLLVKLFLDRQTPLDPEAVTYLVARMERSFSAAHRVVVALDRVALAERRRVTVPVARRVLQEQGML</sequence>
<gene>
    <name evidence="2" type="ORF">FHR98_001317</name>
</gene>
<dbReference type="InterPro" id="IPR055199">
    <property type="entry name" value="Hda_lid"/>
</dbReference>
<dbReference type="Proteomes" id="UP000581135">
    <property type="component" value="Unassembled WGS sequence"/>
</dbReference>
<dbReference type="EMBL" id="JACHXA010000003">
    <property type="protein sequence ID" value="MBB3065038.1"/>
    <property type="molecule type" value="Genomic_DNA"/>
</dbReference>
<organism evidence="2 3">
    <name type="scientific">Limibacillus halophilus</name>
    <dbReference type="NCBI Taxonomy" id="1579333"/>
    <lineage>
        <taxon>Bacteria</taxon>
        <taxon>Pseudomonadati</taxon>
        <taxon>Pseudomonadota</taxon>
        <taxon>Alphaproteobacteria</taxon>
        <taxon>Rhodospirillales</taxon>
        <taxon>Rhodovibrionaceae</taxon>
        <taxon>Limibacillus</taxon>
    </lineage>
</organism>
<feature type="domain" description="Hda lid" evidence="1">
    <location>
        <begin position="171"/>
        <end position="220"/>
    </location>
</feature>
<evidence type="ECO:0000313" key="3">
    <source>
        <dbReference type="Proteomes" id="UP000581135"/>
    </source>
</evidence>
<proteinExistence type="predicted"/>
<name>A0A839SRV3_9PROT</name>